<dbReference type="InterPro" id="IPR002931">
    <property type="entry name" value="Transglutaminase-like"/>
</dbReference>
<dbReference type="Gene3D" id="2.60.40.2250">
    <property type="match status" value="1"/>
</dbReference>
<name>A0A1G9U6J3_9HYPH</name>
<dbReference type="GO" id="GO:0008233">
    <property type="term" value="F:peptidase activity"/>
    <property type="evidence" value="ECO:0007669"/>
    <property type="project" value="UniProtKB-KW"/>
</dbReference>
<keyword evidence="3" id="KW-1185">Reference proteome</keyword>
<dbReference type="SUPFAM" id="SSF54001">
    <property type="entry name" value="Cysteine proteinases"/>
    <property type="match status" value="1"/>
</dbReference>
<keyword evidence="2" id="KW-0378">Hydrolase</keyword>
<organism evidence="2 3">
    <name type="scientific">Methylobacterium phyllostachyos</name>
    <dbReference type="NCBI Taxonomy" id="582672"/>
    <lineage>
        <taxon>Bacteria</taxon>
        <taxon>Pseudomonadati</taxon>
        <taxon>Pseudomonadota</taxon>
        <taxon>Alphaproteobacteria</taxon>
        <taxon>Hyphomicrobiales</taxon>
        <taxon>Methylobacteriaceae</taxon>
        <taxon>Methylobacterium</taxon>
    </lineage>
</organism>
<dbReference type="Proteomes" id="UP000198704">
    <property type="component" value="Unassembled WGS sequence"/>
</dbReference>
<dbReference type="AlphaFoldDB" id="A0A1G9U6J3"/>
<dbReference type="Gene3D" id="3.10.620.30">
    <property type="match status" value="1"/>
</dbReference>
<evidence type="ECO:0000259" key="1">
    <source>
        <dbReference type="SMART" id="SM00460"/>
    </source>
</evidence>
<dbReference type="EMBL" id="FNHS01000002">
    <property type="protein sequence ID" value="SDM55294.1"/>
    <property type="molecule type" value="Genomic_DNA"/>
</dbReference>
<dbReference type="STRING" id="582672.SAMN05216360_102419"/>
<protein>
    <submittedName>
        <fullName evidence="2">Transglutaminase-like enzyme, putative cysteine protease</fullName>
    </submittedName>
</protein>
<dbReference type="Pfam" id="PF01841">
    <property type="entry name" value="Transglut_core"/>
    <property type="match status" value="1"/>
</dbReference>
<proteinExistence type="predicted"/>
<dbReference type="PANTHER" id="PTHR33490">
    <property type="entry name" value="BLR5614 PROTEIN-RELATED"/>
    <property type="match status" value="1"/>
</dbReference>
<gene>
    <name evidence="2" type="ORF">SAMN05216360_102419</name>
</gene>
<keyword evidence="2" id="KW-0645">Protease</keyword>
<dbReference type="InterPro" id="IPR038765">
    <property type="entry name" value="Papain-like_cys_pep_sf"/>
</dbReference>
<sequence length="303" mass="33195">MQASPDIAEPNGTADLPTAGTNMRIRAGYTIGYDTFGPTPIIYQLNVHPSRAHDLLTSDAIRADPLVPMRTYSDGFGNTCVRLVSPGGRMTVSADFLIADTGEPDAYAPDARQIAVQDLPDDALVYLLGSCYCDTDKLAGTAWSLFGNAPEGWERVQAIVTWAHARIRFDYQLADATRSAFDGYNQRVGVCRDFAHLAVTLCRCMNIPARYCTGYLGDIGVPVDPNPMDFSAWFEVYLDGPEGPRWYTFDARHDARRIGRVVIARGRDATDVAISTSFGTALLARFDVHTLEVADDFVLQPQG</sequence>
<accession>A0A1G9U6J3</accession>
<reference evidence="3" key="1">
    <citation type="submission" date="2016-10" db="EMBL/GenBank/DDBJ databases">
        <authorList>
            <person name="Varghese N."/>
            <person name="Submissions S."/>
        </authorList>
    </citation>
    <scope>NUCLEOTIDE SEQUENCE [LARGE SCALE GENOMIC DNA]</scope>
    <source>
        <strain evidence="3">BL47</strain>
    </source>
</reference>
<evidence type="ECO:0000313" key="3">
    <source>
        <dbReference type="Proteomes" id="UP000198704"/>
    </source>
</evidence>
<dbReference type="GO" id="GO:0006508">
    <property type="term" value="P:proteolysis"/>
    <property type="evidence" value="ECO:0007669"/>
    <property type="project" value="UniProtKB-KW"/>
</dbReference>
<evidence type="ECO:0000313" key="2">
    <source>
        <dbReference type="EMBL" id="SDM55294.1"/>
    </source>
</evidence>
<feature type="domain" description="Transglutaminase-like" evidence="1">
    <location>
        <begin position="183"/>
        <end position="253"/>
    </location>
</feature>
<dbReference type="SMART" id="SM00460">
    <property type="entry name" value="TGc"/>
    <property type="match status" value="1"/>
</dbReference>
<dbReference type="PANTHER" id="PTHR33490:SF12">
    <property type="entry name" value="BLL5557 PROTEIN"/>
    <property type="match status" value="1"/>
</dbReference>